<comment type="caution">
    <text evidence="1">The sequence shown here is derived from an EMBL/GenBank/DDBJ whole genome shotgun (WGS) entry which is preliminary data.</text>
</comment>
<proteinExistence type="predicted"/>
<evidence type="ECO:0000313" key="2">
    <source>
        <dbReference type="Proteomes" id="UP000615446"/>
    </source>
</evidence>
<organism evidence="1 2">
    <name type="scientific">Rhizophagus clarus</name>
    <dbReference type="NCBI Taxonomy" id="94130"/>
    <lineage>
        <taxon>Eukaryota</taxon>
        <taxon>Fungi</taxon>
        <taxon>Fungi incertae sedis</taxon>
        <taxon>Mucoromycota</taxon>
        <taxon>Glomeromycotina</taxon>
        <taxon>Glomeromycetes</taxon>
        <taxon>Glomerales</taxon>
        <taxon>Glomeraceae</taxon>
        <taxon>Rhizophagus</taxon>
    </lineage>
</organism>
<name>A0A8H3QK73_9GLOM</name>
<gene>
    <name evidence="1" type="ORF">RCL2_000962400</name>
</gene>
<protein>
    <submittedName>
        <fullName evidence="1">Uncharacterized protein</fullName>
    </submittedName>
</protein>
<accession>A0A8H3QK73</accession>
<dbReference type="AlphaFoldDB" id="A0A8H3QK73"/>
<sequence>MLILILRSLKASVLVTEPRNLSNLHEVIDALRCAYVWAFSSNIWEKESSLPRSTIHLIKLATRIVHLVFVGERARAIVLGEKQAFANAKNSLFEDESSVVTAEFIKGGDGIEVSINPFDLFFLFEFFTLSGVVLYRYV</sequence>
<evidence type="ECO:0000313" key="1">
    <source>
        <dbReference type="EMBL" id="GES82416.1"/>
    </source>
</evidence>
<dbReference type="Proteomes" id="UP000615446">
    <property type="component" value="Unassembled WGS sequence"/>
</dbReference>
<dbReference type="EMBL" id="BLAL01000060">
    <property type="protein sequence ID" value="GES82416.1"/>
    <property type="molecule type" value="Genomic_DNA"/>
</dbReference>
<reference evidence="1" key="1">
    <citation type="submission" date="2019-10" db="EMBL/GenBank/DDBJ databases">
        <title>Conservation and host-specific expression of non-tandemly repeated heterogenous ribosome RNA gene in arbuscular mycorrhizal fungi.</title>
        <authorList>
            <person name="Maeda T."/>
            <person name="Kobayashi Y."/>
            <person name="Nakagawa T."/>
            <person name="Ezawa T."/>
            <person name="Yamaguchi K."/>
            <person name="Bino T."/>
            <person name="Nishimoto Y."/>
            <person name="Shigenobu S."/>
            <person name="Kawaguchi M."/>
        </authorList>
    </citation>
    <scope>NUCLEOTIDE SEQUENCE</scope>
    <source>
        <strain evidence="1">HR1</strain>
    </source>
</reference>